<organism evidence="3 4">
    <name type="scientific">Halobaculum halobium</name>
    <dbReference type="NCBI Taxonomy" id="3032281"/>
    <lineage>
        <taxon>Archaea</taxon>
        <taxon>Methanobacteriati</taxon>
        <taxon>Methanobacteriota</taxon>
        <taxon>Stenosarchaea group</taxon>
        <taxon>Halobacteria</taxon>
        <taxon>Halobacteriales</taxon>
        <taxon>Haloferacaceae</taxon>
        <taxon>Halobaculum</taxon>
    </lineage>
</organism>
<evidence type="ECO:0000313" key="4">
    <source>
        <dbReference type="Proteomes" id="UP001596443"/>
    </source>
</evidence>
<dbReference type="RefSeq" id="WP_284062692.1">
    <property type="nucleotide sequence ID" value="NZ_CP126158.1"/>
</dbReference>
<dbReference type="InterPro" id="IPR040624">
    <property type="entry name" value="HalOD1"/>
</dbReference>
<name>A0ABD5T9Z2_9EURY</name>
<comment type="caution">
    <text evidence="3">The sequence shown here is derived from an EMBL/GenBank/DDBJ whole genome shotgun (WGS) entry which is preliminary data.</text>
</comment>
<dbReference type="AlphaFoldDB" id="A0ABD5T9Z2"/>
<protein>
    <submittedName>
        <fullName evidence="3">HalOD1 output domain-containing protein</fullName>
    </submittedName>
</protein>
<feature type="domain" description="Halobacterial output" evidence="2">
    <location>
        <begin position="29"/>
        <end position="91"/>
    </location>
</feature>
<accession>A0ABD5T9Z2</accession>
<dbReference type="EMBL" id="JBHSWX010000012">
    <property type="protein sequence ID" value="MFC6785874.1"/>
    <property type="molecule type" value="Genomic_DNA"/>
</dbReference>
<gene>
    <name evidence="3" type="ORF">ACFQFD_07765</name>
</gene>
<dbReference type="Proteomes" id="UP001596443">
    <property type="component" value="Unassembled WGS sequence"/>
</dbReference>
<sequence>MTQPSVLEDTESGIHDTIDAPRDGGAVSGVVRAVAAVDGVDPVDLDATIEEAIDADALESLARHDATDWRLEFPLGDHAIVVEGDGTVLVDASVFPNRF</sequence>
<keyword evidence="4" id="KW-1185">Reference proteome</keyword>
<dbReference type="GeneID" id="81208933"/>
<evidence type="ECO:0000259" key="2">
    <source>
        <dbReference type="Pfam" id="PF18545"/>
    </source>
</evidence>
<evidence type="ECO:0000256" key="1">
    <source>
        <dbReference type="SAM" id="MobiDB-lite"/>
    </source>
</evidence>
<evidence type="ECO:0000313" key="3">
    <source>
        <dbReference type="EMBL" id="MFC6785874.1"/>
    </source>
</evidence>
<feature type="compositionally biased region" description="Basic and acidic residues" evidence="1">
    <location>
        <begin position="12"/>
        <end position="21"/>
    </location>
</feature>
<reference evidence="3 4" key="1">
    <citation type="journal article" date="2019" name="Int. J. Syst. Evol. Microbiol.">
        <title>The Global Catalogue of Microorganisms (GCM) 10K type strain sequencing project: providing services to taxonomists for standard genome sequencing and annotation.</title>
        <authorList>
            <consortium name="The Broad Institute Genomics Platform"/>
            <consortium name="The Broad Institute Genome Sequencing Center for Infectious Disease"/>
            <person name="Wu L."/>
            <person name="Ma J."/>
        </authorList>
    </citation>
    <scope>NUCLEOTIDE SEQUENCE [LARGE SCALE GENOMIC DNA]</scope>
    <source>
        <strain evidence="3 4">SYNS20</strain>
    </source>
</reference>
<dbReference type="Pfam" id="PF18545">
    <property type="entry name" value="HalOD1"/>
    <property type="match status" value="1"/>
</dbReference>
<feature type="region of interest" description="Disordered" evidence="1">
    <location>
        <begin position="1"/>
        <end position="21"/>
    </location>
</feature>
<proteinExistence type="predicted"/>